<evidence type="ECO:0000313" key="9">
    <source>
        <dbReference type="Proteomes" id="UP001157006"/>
    </source>
</evidence>
<evidence type="ECO:0000256" key="3">
    <source>
        <dbReference type="ARBA" id="ARBA00023125"/>
    </source>
</evidence>
<proteinExistence type="predicted"/>
<dbReference type="SUPFAM" id="SSF101936">
    <property type="entry name" value="DNA-binding pseudobarrel domain"/>
    <property type="match status" value="3"/>
</dbReference>
<evidence type="ECO:0000313" key="8">
    <source>
        <dbReference type="EMBL" id="CAI8606380.1"/>
    </source>
</evidence>
<dbReference type="Pfam" id="PF02362">
    <property type="entry name" value="B3"/>
    <property type="match status" value="3"/>
</dbReference>
<dbReference type="InterPro" id="IPR015300">
    <property type="entry name" value="DNA-bd_pseudobarrel_sf"/>
</dbReference>
<dbReference type="InterPro" id="IPR003340">
    <property type="entry name" value="B3_DNA-bd"/>
</dbReference>
<protein>
    <recommendedName>
        <fullName evidence="7">TF-B3 domain-containing protein</fullName>
    </recommendedName>
</protein>
<feature type="domain" description="TF-B3" evidence="7">
    <location>
        <begin position="134"/>
        <end position="227"/>
    </location>
</feature>
<gene>
    <name evidence="8" type="ORF">VFH_III227720</name>
</gene>
<keyword evidence="3" id="KW-0238">DNA-binding</keyword>
<dbReference type="Gene3D" id="2.40.330.10">
    <property type="entry name" value="DNA-binding pseudobarrel domain"/>
    <property type="match status" value="3"/>
</dbReference>
<evidence type="ECO:0000256" key="5">
    <source>
        <dbReference type="ARBA" id="ARBA00023242"/>
    </source>
</evidence>
<dbReference type="AlphaFoldDB" id="A0AAV1A6Y1"/>
<accession>A0AAV1A6Y1</accession>
<evidence type="ECO:0000256" key="4">
    <source>
        <dbReference type="ARBA" id="ARBA00023163"/>
    </source>
</evidence>
<dbReference type="SMART" id="SM01019">
    <property type="entry name" value="B3"/>
    <property type="match status" value="3"/>
</dbReference>
<dbReference type="EMBL" id="OX451738">
    <property type="protein sequence ID" value="CAI8606380.1"/>
    <property type="molecule type" value="Genomic_DNA"/>
</dbReference>
<keyword evidence="9" id="KW-1185">Reference proteome</keyword>
<feature type="region of interest" description="Disordered" evidence="6">
    <location>
        <begin position="376"/>
        <end position="399"/>
    </location>
</feature>
<evidence type="ECO:0000256" key="6">
    <source>
        <dbReference type="SAM" id="MobiDB-lite"/>
    </source>
</evidence>
<dbReference type="PANTHER" id="PTHR31391:SF106">
    <property type="entry name" value="B3 DOMAIN-CONTAINING PROTEIN OS01G0723500"/>
    <property type="match status" value="1"/>
</dbReference>
<feature type="region of interest" description="Disordered" evidence="6">
    <location>
        <begin position="326"/>
        <end position="357"/>
    </location>
</feature>
<keyword evidence="5" id="KW-0539">Nucleus</keyword>
<dbReference type="InterPro" id="IPR044837">
    <property type="entry name" value="REM16-like"/>
</dbReference>
<organism evidence="8 9">
    <name type="scientific">Vicia faba</name>
    <name type="common">Broad bean</name>
    <name type="synonym">Faba vulgaris</name>
    <dbReference type="NCBI Taxonomy" id="3906"/>
    <lineage>
        <taxon>Eukaryota</taxon>
        <taxon>Viridiplantae</taxon>
        <taxon>Streptophyta</taxon>
        <taxon>Embryophyta</taxon>
        <taxon>Tracheophyta</taxon>
        <taxon>Spermatophyta</taxon>
        <taxon>Magnoliopsida</taxon>
        <taxon>eudicotyledons</taxon>
        <taxon>Gunneridae</taxon>
        <taxon>Pentapetalae</taxon>
        <taxon>rosids</taxon>
        <taxon>fabids</taxon>
        <taxon>Fabales</taxon>
        <taxon>Fabaceae</taxon>
        <taxon>Papilionoideae</taxon>
        <taxon>50 kb inversion clade</taxon>
        <taxon>NPAAA clade</taxon>
        <taxon>Hologalegina</taxon>
        <taxon>IRL clade</taxon>
        <taxon>Fabeae</taxon>
        <taxon>Vicia</taxon>
    </lineage>
</organism>
<dbReference type="Proteomes" id="UP001157006">
    <property type="component" value="Chromosome 3"/>
</dbReference>
<keyword evidence="4" id="KW-0804">Transcription</keyword>
<dbReference type="PROSITE" id="PS50863">
    <property type="entry name" value="B3"/>
    <property type="match status" value="3"/>
</dbReference>
<name>A0AAV1A6Y1_VICFA</name>
<evidence type="ECO:0000256" key="2">
    <source>
        <dbReference type="ARBA" id="ARBA00023015"/>
    </source>
</evidence>
<keyword evidence="2" id="KW-0805">Transcription regulation</keyword>
<feature type="domain" description="TF-B3" evidence="7">
    <location>
        <begin position="597"/>
        <end position="693"/>
    </location>
</feature>
<evidence type="ECO:0000256" key="1">
    <source>
        <dbReference type="ARBA" id="ARBA00004123"/>
    </source>
</evidence>
<sequence>MERGEEQTCNSFRSWQEEIYWTHFQFIHFTQFLNNHFQQLELPKTFSNNVRKKLPENVSLKSHSGVVWNIGLRTRDDSVYFTNGWQQFVKDHSLKENDFLVFKYNGVQTATGQGQNTSGFKSWQEDIYWTHFQFIRFTRFLSTHFEQQLALPKTFSNNVKKKLPQNVTIKGPSGVVYNVGLTTRDDSLFFTNGWQQFVKDHSLKENDFLVFKYNGKSHFEVLIFDGESFCEKATSYFVGKYKHAETEQGGDKAKETDNYVEEVNTVSNGGVECGLREKFRHINNIGTPLAAPFETPNGKTFNGRVQFASPEQVMADAVTKTAASVAFPSQPTGKRTKRPDNEASAVQNNRQGTSPIAGWKTDFFSMLSAKHGVTCHETSKGMPMNPKVSSKRKNKVDLSDKKLSKIGQEAVLSDLKKSGGASNTLNKIGQKAVLSPDLMKSGGASNTLKKIGQEAVLSPDLMKSGGASNTLNKIGQEAVLFSDLTKIVGVSNTLKKIGQEAVLSTDLTKSSGVSNTLNKIGQEAVLSTKLKKTDGASNTMKIGICSMSKTAHKKLATPKRHRVEDELSSQAKADLKMLASLEKQKTAEALNSPFPNFVTIMKKLNVSGSRTLRIPQEFAAVHLPDCRTELTLRNSRGECWTVNSIPDAKGGKAHTLCGGWMAFVRDNHINIGDTCVFELVSHLVLQVHVRGVGKEGLDHQNGNVKPNDAPSTC</sequence>
<dbReference type="GO" id="GO:0003677">
    <property type="term" value="F:DNA binding"/>
    <property type="evidence" value="ECO:0007669"/>
    <property type="project" value="UniProtKB-KW"/>
</dbReference>
<feature type="domain" description="TF-B3" evidence="7">
    <location>
        <begin position="25"/>
        <end position="124"/>
    </location>
</feature>
<reference evidence="8 9" key="1">
    <citation type="submission" date="2023-01" db="EMBL/GenBank/DDBJ databases">
        <authorList>
            <person name="Kreplak J."/>
        </authorList>
    </citation>
    <scope>NUCLEOTIDE SEQUENCE [LARGE SCALE GENOMIC DNA]</scope>
</reference>
<feature type="compositionally biased region" description="Polar residues" evidence="6">
    <location>
        <begin position="344"/>
        <end position="354"/>
    </location>
</feature>
<evidence type="ECO:0000259" key="7">
    <source>
        <dbReference type="PROSITE" id="PS50863"/>
    </source>
</evidence>
<dbReference type="PANTHER" id="PTHR31391">
    <property type="entry name" value="B3 DOMAIN-CONTAINING PROTEIN OS11G0197600-RELATED"/>
    <property type="match status" value="1"/>
</dbReference>
<comment type="subcellular location">
    <subcellularLocation>
        <location evidence="1">Nucleus</location>
    </subcellularLocation>
</comment>
<dbReference type="GO" id="GO:0005634">
    <property type="term" value="C:nucleus"/>
    <property type="evidence" value="ECO:0007669"/>
    <property type="project" value="UniProtKB-SubCell"/>
</dbReference>
<dbReference type="CDD" id="cd10017">
    <property type="entry name" value="B3_DNA"/>
    <property type="match status" value="3"/>
</dbReference>